<dbReference type="InterPro" id="IPR016177">
    <property type="entry name" value="DNA-bd_dom_sf"/>
</dbReference>
<evidence type="ECO:0000256" key="4">
    <source>
        <dbReference type="ARBA" id="ARBA00023125"/>
    </source>
</evidence>
<evidence type="ECO:0000313" key="10">
    <source>
        <dbReference type="EMBL" id="SPD17878.1"/>
    </source>
</evidence>
<dbReference type="EMBL" id="OIVN01004524">
    <property type="protein sequence ID" value="SPD17878.1"/>
    <property type="molecule type" value="Genomic_DNA"/>
</dbReference>
<evidence type="ECO:0000259" key="9">
    <source>
        <dbReference type="PROSITE" id="PS51032"/>
    </source>
</evidence>
<keyword evidence="7" id="KW-0539">Nucleus</keyword>
<feature type="domain" description="AP2/ERF" evidence="9">
    <location>
        <begin position="81"/>
        <end position="138"/>
    </location>
</feature>
<dbReference type="GO" id="GO:0045893">
    <property type="term" value="P:positive regulation of DNA-templated transcription"/>
    <property type="evidence" value="ECO:0007669"/>
    <property type="project" value="TreeGrafter"/>
</dbReference>
<dbReference type="GO" id="GO:0000976">
    <property type="term" value="F:transcription cis-regulatory region binding"/>
    <property type="evidence" value="ECO:0007669"/>
    <property type="project" value="TreeGrafter"/>
</dbReference>
<keyword evidence="4" id="KW-0238">DNA-binding</keyword>
<evidence type="ECO:0000256" key="3">
    <source>
        <dbReference type="ARBA" id="ARBA00023016"/>
    </source>
</evidence>
<dbReference type="InterPro" id="IPR036955">
    <property type="entry name" value="AP2/ERF_dom_sf"/>
</dbReference>
<evidence type="ECO:0000256" key="5">
    <source>
        <dbReference type="ARBA" id="ARBA00023159"/>
    </source>
</evidence>
<dbReference type="SMART" id="SM00380">
    <property type="entry name" value="AP2"/>
    <property type="match status" value="1"/>
</dbReference>
<dbReference type="GO" id="GO:0003700">
    <property type="term" value="F:DNA-binding transcription factor activity"/>
    <property type="evidence" value="ECO:0007669"/>
    <property type="project" value="InterPro"/>
</dbReference>
<organism evidence="10">
    <name type="scientific">Fagus sylvatica</name>
    <name type="common">Beechnut</name>
    <dbReference type="NCBI Taxonomy" id="28930"/>
    <lineage>
        <taxon>Eukaryota</taxon>
        <taxon>Viridiplantae</taxon>
        <taxon>Streptophyta</taxon>
        <taxon>Embryophyta</taxon>
        <taxon>Tracheophyta</taxon>
        <taxon>Spermatophyta</taxon>
        <taxon>Magnoliopsida</taxon>
        <taxon>eudicotyledons</taxon>
        <taxon>Gunneridae</taxon>
        <taxon>Pentapetalae</taxon>
        <taxon>rosids</taxon>
        <taxon>fabids</taxon>
        <taxon>Fagales</taxon>
        <taxon>Fagaceae</taxon>
        <taxon>Fagus</taxon>
    </lineage>
</organism>
<dbReference type="AlphaFoldDB" id="A0A2N9I0F9"/>
<evidence type="ECO:0000256" key="1">
    <source>
        <dbReference type="ARBA" id="ARBA00004123"/>
    </source>
</evidence>
<dbReference type="GO" id="GO:0005634">
    <property type="term" value="C:nucleus"/>
    <property type="evidence" value="ECO:0007669"/>
    <property type="project" value="UniProtKB-SubCell"/>
</dbReference>
<dbReference type="GO" id="GO:0006950">
    <property type="term" value="P:response to stress"/>
    <property type="evidence" value="ECO:0007669"/>
    <property type="project" value="TreeGrafter"/>
</dbReference>
<dbReference type="Gene3D" id="3.30.730.10">
    <property type="entry name" value="AP2/ERF domain"/>
    <property type="match status" value="1"/>
</dbReference>
<proteinExistence type="inferred from homology"/>
<evidence type="ECO:0000256" key="2">
    <source>
        <dbReference type="ARBA" id="ARBA00023015"/>
    </source>
</evidence>
<dbReference type="PANTHER" id="PTHR31241">
    <property type="entry name" value="DEHYDRATION-RESPONSIVE ELEMENT-BINDING PROTEIN 2C"/>
    <property type="match status" value="1"/>
</dbReference>
<name>A0A2N9I0F9_FAGSY</name>
<evidence type="ECO:0000256" key="8">
    <source>
        <dbReference type="ARBA" id="ARBA00024343"/>
    </source>
</evidence>
<keyword evidence="5" id="KW-0010">Activator</keyword>
<dbReference type="SUPFAM" id="SSF54171">
    <property type="entry name" value="DNA-binding domain"/>
    <property type="match status" value="1"/>
</dbReference>
<dbReference type="FunFam" id="3.30.730.10:FF:000001">
    <property type="entry name" value="Ethylene-responsive transcription factor 2"/>
    <property type="match status" value="1"/>
</dbReference>
<dbReference type="Pfam" id="PF00847">
    <property type="entry name" value="AP2"/>
    <property type="match status" value="1"/>
</dbReference>
<evidence type="ECO:0000256" key="6">
    <source>
        <dbReference type="ARBA" id="ARBA00023163"/>
    </source>
</evidence>
<keyword evidence="2" id="KW-0805">Transcription regulation</keyword>
<dbReference type="PROSITE" id="PS51032">
    <property type="entry name" value="AP2_ERF"/>
    <property type="match status" value="1"/>
</dbReference>
<dbReference type="PANTHER" id="PTHR31241:SF62">
    <property type="entry name" value="DEHYDRATION-RESPONSIVE ELEMENT-BINDING PROTEIN 2D"/>
    <property type="match status" value="1"/>
</dbReference>
<protein>
    <recommendedName>
        <fullName evidence="9">AP2/ERF domain-containing protein</fullName>
    </recommendedName>
</protein>
<accession>A0A2N9I0F9</accession>
<evidence type="ECO:0000256" key="7">
    <source>
        <dbReference type="ARBA" id="ARBA00023242"/>
    </source>
</evidence>
<gene>
    <name evidence="10" type="ORF">FSB_LOCUS45760</name>
</gene>
<comment type="subcellular location">
    <subcellularLocation>
        <location evidence="1">Nucleus</location>
    </subcellularLocation>
</comment>
<sequence>MGICDEAANVSSVQLNSCRKRKGRGNGSLSVAETLAKWKEHNAQFDSCCADQTKRPRKVPAKGSKKGCMKGKGGPDNSQCNYRGVRQRTWGKWVVEIREPNRGKKLWLGTFDNAVVAASAYDEAARAMYGACARLNFPDFSTTMNHTEVTESATTSNMVETKDDPTVVTNYFKDNGQVSLLDDVSTDERLEVEEHLGHSEACANEEINFKPIVEGESMYCTVTEVATTSSIVETKAKDEQNYFGDNGHVYLQDSSMAEMFDAQELMALLYNDPPDSIESILGFGSNQCENPSNLLYG</sequence>
<dbReference type="InterPro" id="IPR001471">
    <property type="entry name" value="AP2/ERF_dom"/>
</dbReference>
<keyword evidence="3" id="KW-0346">Stress response</keyword>
<keyword evidence="6" id="KW-0804">Transcription</keyword>
<dbReference type="PRINTS" id="PR00367">
    <property type="entry name" value="ETHRSPELEMNT"/>
</dbReference>
<reference evidence="10" key="1">
    <citation type="submission" date="2018-02" db="EMBL/GenBank/DDBJ databases">
        <authorList>
            <person name="Cohen D.B."/>
            <person name="Kent A.D."/>
        </authorList>
    </citation>
    <scope>NUCLEOTIDE SEQUENCE</scope>
</reference>
<dbReference type="CDD" id="cd00018">
    <property type="entry name" value="AP2"/>
    <property type="match status" value="1"/>
</dbReference>
<comment type="similarity">
    <text evidence="8">Belongs to the AP2/ERF transcription factor family. ERF subfamily.</text>
</comment>